<name>A0A7K1T198_9SPHI</name>
<accession>A0A7K1T198</accession>
<dbReference type="Proteomes" id="UP000462014">
    <property type="component" value="Unassembled WGS sequence"/>
</dbReference>
<evidence type="ECO:0000313" key="1">
    <source>
        <dbReference type="EMBL" id="MVN23346.1"/>
    </source>
</evidence>
<dbReference type="RefSeq" id="WP_157569482.1">
    <property type="nucleotide sequence ID" value="NZ_WPIK01000023.1"/>
</dbReference>
<reference evidence="1 2" key="1">
    <citation type="submission" date="2019-12" db="EMBL/GenBank/DDBJ databases">
        <title>Mucilaginibacter sp. HMF7410 genome sequencing and assembly.</title>
        <authorList>
            <person name="Kang H."/>
            <person name="Cha I."/>
            <person name="Kim H."/>
            <person name="Joh K."/>
        </authorList>
    </citation>
    <scope>NUCLEOTIDE SEQUENCE [LARGE SCALE GENOMIC DNA]</scope>
    <source>
        <strain evidence="1 2">HMF7410</strain>
    </source>
</reference>
<keyword evidence="2" id="KW-1185">Reference proteome</keyword>
<evidence type="ECO:0000313" key="2">
    <source>
        <dbReference type="Proteomes" id="UP000462014"/>
    </source>
</evidence>
<sequence>MDSTILVDELYDKGKVLLESLDREGHKIPLATLIDLEEQGGWFILLGVDRLNESGHRTFYETIYNVIQKNKIDISLNEIKLIDTNAPISITLKGAISTGPGISKFNFFGNYINGAKFPDCIIYRINF</sequence>
<dbReference type="EMBL" id="WPIK01000023">
    <property type="protein sequence ID" value="MVN23346.1"/>
    <property type="molecule type" value="Genomic_DNA"/>
</dbReference>
<organism evidence="1 2">
    <name type="scientific">Mucilaginibacter arboris</name>
    <dbReference type="NCBI Taxonomy" id="2682090"/>
    <lineage>
        <taxon>Bacteria</taxon>
        <taxon>Pseudomonadati</taxon>
        <taxon>Bacteroidota</taxon>
        <taxon>Sphingobacteriia</taxon>
        <taxon>Sphingobacteriales</taxon>
        <taxon>Sphingobacteriaceae</taxon>
        <taxon>Mucilaginibacter</taxon>
    </lineage>
</organism>
<dbReference type="AlphaFoldDB" id="A0A7K1T198"/>
<proteinExistence type="predicted"/>
<gene>
    <name evidence="1" type="ORF">GO621_17620</name>
</gene>
<comment type="caution">
    <text evidence="1">The sequence shown here is derived from an EMBL/GenBank/DDBJ whole genome shotgun (WGS) entry which is preliminary data.</text>
</comment>
<protein>
    <submittedName>
        <fullName evidence="1">Uncharacterized protein</fullName>
    </submittedName>
</protein>